<dbReference type="Gene3D" id="3.30.1490.20">
    <property type="entry name" value="ATP-grasp fold, A domain"/>
    <property type="match status" value="1"/>
</dbReference>
<dbReference type="InterPro" id="IPR013815">
    <property type="entry name" value="ATP_grasp_subdomain_1"/>
</dbReference>
<dbReference type="PANTHER" id="PTHR43615">
    <property type="entry name" value="PHOSPHOENOLPYRUVATE SYNTHASE-RELATED"/>
    <property type="match status" value="1"/>
</dbReference>
<evidence type="ECO:0000313" key="2">
    <source>
        <dbReference type="EMBL" id="MBK1811305.1"/>
    </source>
</evidence>
<accession>A0ABS1EPK3</accession>
<evidence type="ECO:0000259" key="1">
    <source>
        <dbReference type="Pfam" id="PF00391"/>
    </source>
</evidence>
<gene>
    <name evidence="2" type="ORF">JHL18_11775</name>
</gene>
<organism evidence="2 3">
    <name type="scientific">Clostridium yunnanense</name>
    <dbReference type="NCBI Taxonomy" id="2800325"/>
    <lineage>
        <taxon>Bacteria</taxon>
        <taxon>Bacillati</taxon>
        <taxon>Bacillota</taxon>
        <taxon>Clostridia</taxon>
        <taxon>Eubacteriales</taxon>
        <taxon>Clostridiaceae</taxon>
        <taxon>Clostridium</taxon>
    </lineage>
</organism>
<dbReference type="InterPro" id="IPR051549">
    <property type="entry name" value="PEP_Utilizing_Enz"/>
</dbReference>
<name>A0ABS1EPK3_9CLOT</name>
<proteinExistence type="predicted"/>
<keyword evidence="3" id="KW-1185">Reference proteome</keyword>
<feature type="domain" description="PEP-utilising enzyme mobile" evidence="1">
    <location>
        <begin position="381"/>
        <end position="451"/>
    </location>
</feature>
<dbReference type="Pfam" id="PF00391">
    <property type="entry name" value="PEP-utilizers"/>
    <property type="match status" value="1"/>
</dbReference>
<dbReference type="InterPro" id="IPR036637">
    <property type="entry name" value="Phosphohistidine_dom_sf"/>
</dbReference>
<evidence type="ECO:0000313" key="3">
    <source>
        <dbReference type="Proteomes" id="UP000596739"/>
    </source>
</evidence>
<dbReference type="SUPFAM" id="SSF56059">
    <property type="entry name" value="Glutathione synthetase ATP-binding domain-like"/>
    <property type="match status" value="1"/>
</dbReference>
<dbReference type="Proteomes" id="UP000596739">
    <property type="component" value="Unassembled WGS sequence"/>
</dbReference>
<dbReference type="SUPFAM" id="SSF52009">
    <property type="entry name" value="Phosphohistidine domain"/>
    <property type="match status" value="1"/>
</dbReference>
<dbReference type="RefSeq" id="WP_200269385.1">
    <property type="nucleotide sequence ID" value="NZ_JAENHN010000037.1"/>
</dbReference>
<dbReference type="InterPro" id="IPR008279">
    <property type="entry name" value="PEP-util_enz_mobile_dom"/>
</dbReference>
<dbReference type="EMBL" id="JAENHN010000037">
    <property type="protein sequence ID" value="MBK1811305.1"/>
    <property type="molecule type" value="Genomic_DNA"/>
</dbReference>
<dbReference type="Gene3D" id="3.50.30.10">
    <property type="entry name" value="Phosphohistidine domain"/>
    <property type="match status" value="1"/>
</dbReference>
<comment type="caution">
    <text evidence="2">The sequence shown here is derived from an EMBL/GenBank/DDBJ whole genome shotgun (WGS) entry which is preliminary data.</text>
</comment>
<protein>
    <recommendedName>
        <fullName evidence="1">PEP-utilising enzyme mobile domain-containing protein</fullName>
    </recommendedName>
</protein>
<sequence>MQYCYSSKSKVISMEAMFFAYKPTKKCEIYEWKPHACFIEKKRERWDVYYDKESIYLQQKLCWDIFENNEQNNQLCVKMQDIIENADNIAKRLSCYGTSYNSALAVEYITTLSDLLNYYSFTNEFLFIQIENRVTEELSEYFDERLVKAILFSDTDLSSTYSYQANYELDNLREKWFEDGILQEEDIYVFVQKYAFLLNQQHGSDLESYVYDIITKSNKKDGYIPKYSKTCIPEFQFLNNPELKFKVESIQKMRLLRLKMREAMMRMNYHFTIILKAALEVKYSNFLSEFELNKLVEVLPVETLCDLDHLDIEKLLENQVNSMMCLSGRIYKISRSENGSVQDVFYQRKELGKAQGNVVYGTGTIRGKIVTCYFDNRSMVEENLIYVTKSLHPKDLLIPNKFKAVLVDEGGILSHASIIAREMKIPCITNTGFLSLELNEGDYVEIDFSTGSVRRMDEMEQSSSVMNEMLVKMSEDVKDKELYGNKCINLCSYMKDFCIADGFVLNWRYVQYLYNQWKKYGQVSIHPADQDILNSLSPMILRSSSSYEDNDRFTGAGLLESIKDISGIDDFMEALANVYESSKTKALENYNKIMTGIKAGNVSILIQKYIHFKILGTILLEKDRVLLEYQDDTQTTNAQPNILTLFYKNIDDLNLHAEGEQVLTILIPEIVKLLERDIDVLVEFGIYDEKMYLLQVRKMGAI</sequence>
<reference evidence="3" key="1">
    <citation type="submission" date="2021-01" db="EMBL/GenBank/DDBJ databases">
        <title>Genome public.</title>
        <authorList>
            <person name="Liu C."/>
            <person name="Sun Q."/>
        </authorList>
    </citation>
    <scope>NUCLEOTIDE SEQUENCE [LARGE SCALE GENOMIC DNA]</scope>
    <source>
        <strain evidence="3">YIM B02505</strain>
    </source>
</reference>
<dbReference type="PANTHER" id="PTHR43615:SF1">
    <property type="entry name" value="PPDK_N DOMAIN-CONTAINING PROTEIN"/>
    <property type="match status" value="1"/>
</dbReference>